<dbReference type="PANTHER" id="PTHR48032:SF12">
    <property type="entry name" value="RRM DOMAIN-CONTAINING PROTEIN"/>
    <property type="match status" value="1"/>
</dbReference>
<keyword evidence="7" id="KW-1185">Reference proteome</keyword>
<reference evidence="6 7" key="1">
    <citation type="journal article" date="2018" name="Mol. Plant">
        <title>The genome of Artemisia annua provides insight into the evolution of Asteraceae family and artemisinin biosynthesis.</title>
        <authorList>
            <person name="Shen Q."/>
            <person name="Zhang L."/>
            <person name="Liao Z."/>
            <person name="Wang S."/>
            <person name="Yan T."/>
            <person name="Shi P."/>
            <person name="Liu M."/>
            <person name="Fu X."/>
            <person name="Pan Q."/>
            <person name="Wang Y."/>
            <person name="Lv Z."/>
            <person name="Lu X."/>
            <person name="Zhang F."/>
            <person name="Jiang W."/>
            <person name="Ma Y."/>
            <person name="Chen M."/>
            <person name="Hao X."/>
            <person name="Li L."/>
            <person name="Tang Y."/>
            <person name="Lv G."/>
            <person name="Zhou Y."/>
            <person name="Sun X."/>
            <person name="Brodelius P.E."/>
            <person name="Rose J.K.C."/>
            <person name="Tang K."/>
        </authorList>
    </citation>
    <scope>NUCLEOTIDE SEQUENCE [LARGE SCALE GENOMIC DNA]</scope>
    <source>
        <strain evidence="7">cv. Huhao1</strain>
        <tissue evidence="6">Leaf</tissue>
    </source>
</reference>
<evidence type="ECO:0000256" key="2">
    <source>
        <dbReference type="ARBA" id="ARBA00022884"/>
    </source>
</evidence>
<dbReference type="Pfam" id="PF00076">
    <property type="entry name" value="RRM_1"/>
    <property type="match status" value="3"/>
</dbReference>
<keyword evidence="2 3" id="KW-0694">RNA-binding</keyword>
<dbReference type="EMBL" id="PKPP01014428">
    <property type="protein sequence ID" value="PWA39661.1"/>
    <property type="molecule type" value="Genomic_DNA"/>
</dbReference>
<dbReference type="SMART" id="SM00360">
    <property type="entry name" value="RRM"/>
    <property type="match status" value="3"/>
</dbReference>
<dbReference type="STRING" id="35608.A0A2U1KSE4"/>
<dbReference type="GO" id="GO:0006417">
    <property type="term" value="P:regulation of translation"/>
    <property type="evidence" value="ECO:0007669"/>
    <property type="project" value="TreeGrafter"/>
</dbReference>
<dbReference type="PROSITE" id="PS50102">
    <property type="entry name" value="RRM"/>
    <property type="match status" value="3"/>
</dbReference>
<organism evidence="6 7">
    <name type="scientific">Artemisia annua</name>
    <name type="common">Sweet wormwood</name>
    <dbReference type="NCBI Taxonomy" id="35608"/>
    <lineage>
        <taxon>Eukaryota</taxon>
        <taxon>Viridiplantae</taxon>
        <taxon>Streptophyta</taxon>
        <taxon>Embryophyta</taxon>
        <taxon>Tracheophyta</taxon>
        <taxon>Spermatophyta</taxon>
        <taxon>Magnoliopsida</taxon>
        <taxon>eudicotyledons</taxon>
        <taxon>Gunneridae</taxon>
        <taxon>Pentapetalae</taxon>
        <taxon>asterids</taxon>
        <taxon>campanulids</taxon>
        <taxon>Asterales</taxon>
        <taxon>Asteraceae</taxon>
        <taxon>Asteroideae</taxon>
        <taxon>Anthemideae</taxon>
        <taxon>Artemisiinae</taxon>
        <taxon>Artemisia</taxon>
    </lineage>
</organism>
<feature type="domain" description="RRM" evidence="5">
    <location>
        <begin position="187"/>
        <end position="264"/>
    </location>
</feature>
<sequence length="390" mass="42445">MEGCDQNKVFVGGLAWETTEDVLKEYFGSYGNVVDAVIVIDRITGSSRGFGFVSFSESEVLSKVLGGSHKILGRTGCDQNKVFVGGLAWETTEDVLKEYFGSYGNVVDAVIVIDRVTGSSRGFGFVSFSESEVLSKVLGGSHKILGRTVDVKKAVRKSVQNQNQQEQNRGFNRTNGITDNNDNLKTKKIFVGGLLAETTEKDFKDYFEKFGKVIDVVVMHDNITRRPRGFGFITFDAEDSVEEVMQKSFHELGGKLVEVKKAIPKDDNNVSGGNGFNKYSPHVPKYDLLNYGGYPCGAGVYGGAYYGGIYYGLGPISPWGAPTMLTMRGTPNPYSKPFYPAHMNNGRGLMGMAANDYNGITGSAPSDKLSKLSIGSDHHEEDVALSQIDG</sequence>
<evidence type="ECO:0000313" key="7">
    <source>
        <dbReference type="Proteomes" id="UP000245207"/>
    </source>
</evidence>
<protein>
    <submittedName>
        <fullName evidence="6">RNA-binding protein 1</fullName>
    </submittedName>
</protein>
<dbReference type="InterPro" id="IPR012677">
    <property type="entry name" value="Nucleotide-bd_a/b_plait_sf"/>
</dbReference>
<feature type="domain" description="RRM" evidence="5">
    <location>
        <begin position="80"/>
        <end position="156"/>
    </location>
</feature>
<proteinExistence type="predicted"/>
<dbReference type="OrthoDB" id="1875751at2759"/>
<gene>
    <name evidence="6" type="ORF">CTI12_AA569240</name>
</gene>
<dbReference type="InterPro" id="IPR035979">
    <property type="entry name" value="RBD_domain_sf"/>
</dbReference>
<dbReference type="Gene3D" id="3.30.70.330">
    <property type="match status" value="3"/>
</dbReference>
<comment type="caution">
    <text evidence="6">The sequence shown here is derived from an EMBL/GenBank/DDBJ whole genome shotgun (WGS) entry which is preliminary data.</text>
</comment>
<feature type="domain" description="RRM" evidence="5">
    <location>
        <begin position="7"/>
        <end position="74"/>
    </location>
</feature>
<name>A0A2U1KSE4_ARTAN</name>
<dbReference type="InterPro" id="IPR000504">
    <property type="entry name" value="RRM_dom"/>
</dbReference>
<evidence type="ECO:0000256" key="3">
    <source>
        <dbReference type="PROSITE-ProRule" id="PRU00176"/>
    </source>
</evidence>
<dbReference type="SUPFAM" id="SSF54928">
    <property type="entry name" value="RNA-binding domain, RBD"/>
    <property type="match status" value="3"/>
</dbReference>
<evidence type="ECO:0000313" key="6">
    <source>
        <dbReference type="EMBL" id="PWA39661.1"/>
    </source>
</evidence>
<evidence type="ECO:0000259" key="5">
    <source>
        <dbReference type="PROSITE" id="PS50102"/>
    </source>
</evidence>
<dbReference type="PANTHER" id="PTHR48032">
    <property type="entry name" value="RNA-BINDING PROTEIN MUSASHI HOMOLOG RBP6"/>
    <property type="match status" value="1"/>
</dbReference>
<dbReference type="CDD" id="cd12330">
    <property type="entry name" value="RRM2_Hrp1p"/>
    <property type="match status" value="1"/>
</dbReference>
<dbReference type="GO" id="GO:0003729">
    <property type="term" value="F:mRNA binding"/>
    <property type="evidence" value="ECO:0007669"/>
    <property type="project" value="TreeGrafter"/>
</dbReference>
<evidence type="ECO:0000256" key="4">
    <source>
        <dbReference type="SAM" id="MobiDB-lite"/>
    </source>
</evidence>
<accession>A0A2U1KSE4</accession>
<dbReference type="Proteomes" id="UP000245207">
    <property type="component" value="Unassembled WGS sequence"/>
</dbReference>
<keyword evidence="1" id="KW-0677">Repeat</keyword>
<feature type="region of interest" description="Disordered" evidence="4">
    <location>
        <begin position="159"/>
        <end position="179"/>
    </location>
</feature>
<evidence type="ECO:0000256" key="1">
    <source>
        <dbReference type="ARBA" id="ARBA00022737"/>
    </source>
</evidence>
<dbReference type="AlphaFoldDB" id="A0A2U1KSE4"/>